<organism evidence="4 5">
    <name type="scientific">Candidatus Enterococcus moelleringii</name>
    <dbReference type="NCBI Taxonomy" id="2815325"/>
    <lineage>
        <taxon>Bacteria</taxon>
        <taxon>Bacillati</taxon>
        <taxon>Bacillota</taxon>
        <taxon>Bacilli</taxon>
        <taxon>Lactobacillales</taxon>
        <taxon>Enterococcaceae</taxon>
        <taxon>Enterococcus</taxon>
    </lineage>
</organism>
<feature type="domain" description="CBS" evidence="3">
    <location>
        <begin position="90"/>
        <end position="145"/>
    </location>
</feature>
<dbReference type="NCBIfam" id="NF041630">
    <property type="entry name" value="CBS_CbpB"/>
    <property type="match status" value="1"/>
</dbReference>
<dbReference type="SUPFAM" id="SSF54631">
    <property type="entry name" value="CBS-domain pair"/>
    <property type="match status" value="1"/>
</dbReference>
<protein>
    <submittedName>
        <fullName evidence="4">CBS domain-containing protein</fullName>
    </submittedName>
</protein>
<dbReference type="RefSeq" id="WP_207673870.1">
    <property type="nucleotide sequence ID" value="NZ_JAFREM010000018.1"/>
</dbReference>
<feature type="domain" description="CBS" evidence="3">
    <location>
        <begin position="18"/>
        <end position="78"/>
    </location>
</feature>
<dbReference type="Proteomes" id="UP000664601">
    <property type="component" value="Unassembled WGS sequence"/>
</dbReference>
<reference evidence="4 5" key="1">
    <citation type="submission" date="2021-03" db="EMBL/GenBank/DDBJ databases">
        <title>Enterococcal diversity collection.</title>
        <authorList>
            <person name="Gilmore M.S."/>
            <person name="Schwartzman J."/>
            <person name="Van Tyne D."/>
            <person name="Martin M."/>
            <person name="Earl A.M."/>
            <person name="Manson A.L."/>
            <person name="Straub T."/>
            <person name="Salamzade R."/>
            <person name="Saavedra J."/>
            <person name="Lebreton F."/>
            <person name="Prichula J."/>
            <person name="Schaufler K."/>
            <person name="Gaca A."/>
            <person name="Sgardioli B."/>
            <person name="Wagenaar J."/>
            <person name="Strong T."/>
        </authorList>
    </citation>
    <scope>NUCLEOTIDE SEQUENCE [LARGE SCALE GENOMIC DNA]</scope>
    <source>
        <strain evidence="4 5">669A</strain>
    </source>
</reference>
<keyword evidence="1 2" id="KW-0129">CBS domain</keyword>
<dbReference type="PROSITE" id="PS51371">
    <property type="entry name" value="CBS"/>
    <property type="match status" value="2"/>
</dbReference>
<gene>
    <name evidence="4" type="ORF">JZO70_12320</name>
</gene>
<sequence length="163" mass="18294">MISRTIEELMSEKKDTMMIPSENVANVMVGNPLEHAFLVLSKVGYSKIPVLDKGDRFIGLLSLNDVVSKMMDIDGIDTKNLSKYTVADVMNTEIETVKENCDLEDIMHLLVDAAFIPVLDDEGVFKGIITRREILKAVNHTFHELDKKQRLSGKFVLQPATSK</sequence>
<dbReference type="Gene3D" id="3.10.580.10">
    <property type="entry name" value="CBS-domain"/>
    <property type="match status" value="1"/>
</dbReference>
<dbReference type="Pfam" id="PF00571">
    <property type="entry name" value="CBS"/>
    <property type="match status" value="2"/>
</dbReference>
<keyword evidence="5" id="KW-1185">Reference proteome</keyword>
<evidence type="ECO:0000256" key="2">
    <source>
        <dbReference type="PROSITE-ProRule" id="PRU00703"/>
    </source>
</evidence>
<evidence type="ECO:0000313" key="5">
    <source>
        <dbReference type="Proteomes" id="UP000664601"/>
    </source>
</evidence>
<dbReference type="PANTHER" id="PTHR43080:SF30">
    <property type="entry name" value="CYCLIC DI-AMP RECEPTOR B"/>
    <property type="match status" value="1"/>
</dbReference>
<comment type="caution">
    <text evidence="4">The sequence shown here is derived from an EMBL/GenBank/DDBJ whole genome shotgun (WGS) entry which is preliminary data.</text>
</comment>
<dbReference type="SMART" id="SM00116">
    <property type="entry name" value="CBS"/>
    <property type="match status" value="2"/>
</dbReference>
<evidence type="ECO:0000313" key="4">
    <source>
        <dbReference type="EMBL" id="MBO1306953.1"/>
    </source>
</evidence>
<accession>A0ABS3LBE3</accession>
<proteinExistence type="predicted"/>
<dbReference type="EMBL" id="JAFREM010000018">
    <property type="protein sequence ID" value="MBO1306953.1"/>
    <property type="molecule type" value="Genomic_DNA"/>
</dbReference>
<dbReference type="CDD" id="cd04643">
    <property type="entry name" value="CBS_pair_bac"/>
    <property type="match status" value="1"/>
</dbReference>
<name>A0ABS3LBE3_9ENTE</name>
<dbReference type="PANTHER" id="PTHR43080">
    <property type="entry name" value="CBS DOMAIN-CONTAINING PROTEIN CBSX3, MITOCHONDRIAL"/>
    <property type="match status" value="1"/>
</dbReference>
<dbReference type="InterPro" id="IPR000644">
    <property type="entry name" value="CBS_dom"/>
</dbReference>
<dbReference type="InterPro" id="IPR048125">
    <property type="entry name" value="CBS_CbpB"/>
</dbReference>
<dbReference type="InterPro" id="IPR046342">
    <property type="entry name" value="CBS_dom_sf"/>
</dbReference>
<evidence type="ECO:0000259" key="3">
    <source>
        <dbReference type="PROSITE" id="PS51371"/>
    </source>
</evidence>
<evidence type="ECO:0000256" key="1">
    <source>
        <dbReference type="ARBA" id="ARBA00023122"/>
    </source>
</evidence>
<dbReference type="InterPro" id="IPR051257">
    <property type="entry name" value="Diverse_CBS-Domain"/>
</dbReference>